<dbReference type="EMBL" id="LAZR01069913">
    <property type="protein sequence ID" value="KKK46776.1"/>
    <property type="molecule type" value="Genomic_DNA"/>
</dbReference>
<name>A0A0F8YFE3_9ZZZZ</name>
<sequence>KLGINIKGLSLEGKITSFKIDDKGKWFMQYKTTEEHPKIKDTQGKGAVTINVPWDDVKTEVEGKYDFNLEAMVKEVRALRSGEPTRTEEEKANLRSKYNY</sequence>
<gene>
    <name evidence="2" type="ORF">LCGC14_3161870</name>
</gene>
<proteinExistence type="predicted"/>
<evidence type="ECO:0000313" key="2">
    <source>
        <dbReference type="EMBL" id="KKK46776.1"/>
    </source>
</evidence>
<accession>A0A0F8YFE3</accession>
<protein>
    <submittedName>
        <fullName evidence="2">Uncharacterized protein</fullName>
    </submittedName>
</protein>
<organism evidence="2">
    <name type="scientific">marine sediment metagenome</name>
    <dbReference type="NCBI Taxonomy" id="412755"/>
    <lineage>
        <taxon>unclassified sequences</taxon>
        <taxon>metagenomes</taxon>
        <taxon>ecological metagenomes</taxon>
    </lineage>
</organism>
<reference evidence="2" key="1">
    <citation type="journal article" date="2015" name="Nature">
        <title>Complex archaea that bridge the gap between prokaryotes and eukaryotes.</title>
        <authorList>
            <person name="Spang A."/>
            <person name="Saw J.H."/>
            <person name="Jorgensen S.L."/>
            <person name="Zaremba-Niedzwiedzka K."/>
            <person name="Martijn J."/>
            <person name="Lind A.E."/>
            <person name="van Eijk R."/>
            <person name="Schleper C."/>
            <person name="Guy L."/>
            <person name="Ettema T.J."/>
        </authorList>
    </citation>
    <scope>NUCLEOTIDE SEQUENCE</scope>
</reference>
<dbReference type="AlphaFoldDB" id="A0A0F8YFE3"/>
<feature type="region of interest" description="Disordered" evidence="1">
    <location>
        <begin position="80"/>
        <end position="100"/>
    </location>
</feature>
<comment type="caution">
    <text evidence="2">The sequence shown here is derived from an EMBL/GenBank/DDBJ whole genome shotgun (WGS) entry which is preliminary data.</text>
</comment>
<feature type="non-terminal residue" evidence="2">
    <location>
        <position position="1"/>
    </location>
</feature>
<evidence type="ECO:0000256" key="1">
    <source>
        <dbReference type="SAM" id="MobiDB-lite"/>
    </source>
</evidence>
<feature type="compositionally biased region" description="Basic and acidic residues" evidence="1">
    <location>
        <begin position="80"/>
        <end position="93"/>
    </location>
</feature>